<organism evidence="2 3">
    <name type="scientific">Capsulimonas corticalis</name>
    <dbReference type="NCBI Taxonomy" id="2219043"/>
    <lineage>
        <taxon>Bacteria</taxon>
        <taxon>Bacillati</taxon>
        <taxon>Armatimonadota</taxon>
        <taxon>Armatimonadia</taxon>
        <taxon>Capsulimonadales</taxon>
        <taxon>Capsulimonadaceae</taxon>
        <taxon>Capsulimonas</taxon>
    </lineage>
</organism>
<dbReference type="RefSeq" id="WP_119321645.1">
    <property type="nucleotide sequence ID" value="NZ_AP025739.1"/>
</dbReference>
<dbReference type="KEGG" id="ccot:CCAX7_61520"/>
<dbReference type="GO" id="GO:0030077">
    <property type="term" value="C:plasma membrane light-harvesting complex"/>
    <property type="evidence" value="ECO:0007669"/>
    <property type="project" value="InterPro"/>
</dbReference>
<evidence type="ECO:0000256" key="1">
    <source>
        <dbReference type="SAM" id="MobiDB-lite"/>
    </source>
</evidence>
<dbReference type="InterPro" id="IPR014747">
    <property type="entry name" value="Bac_photo_RC_H_C"/>
</dbReference>
<dbReference type="AlphaFoldDB" id="A0A402CWB9"/>
<dbReference type="Gene3D" id="3.90.50.10">
    <property type="entry name" value="Photosynthetic Reaction Center, subunit H, domain 2"/>
    <property type="match status" value="2"/>
</dbReference>
<keyword evidence="3" id="KW-1185">Reference proteome</keyword>
<dbReference type="InterPro" id="IPR011033">
    <property type="entry name" value="PRC_barrel-like_sf"/>
</dbReference>
<dbReference type="Proteomes" id="UP000287394">
    <property type="component" value="Chromosome"/>
</dbReference>
<dbReference type="SUPFAM" id="SSF50346">
    <property type="entry name" value="PRC-barrel domain"/>
    <property type="match status" value="2"/>
</dbReference>
<evidence type="ECO:0000313" key="3">
    <source>
        <dbReference type="Proteomes" id="UP000287394"/>
    </source>
</evidence>
<feature type="compositionally biased region" description="Basic and acidic residues" evidence="1">
    <location>
        <begin position="137"/>
        <end position="156"/>
    </location>
</feature>
<sequence length="280" mass="31724">MLIQVKDLHGNALRALDGEIGKIDEILFDEEQWTVRYLIVDTGGWLDGRKVLIAPAALGVLDWDLRVLNVNLTRDQIEKSPGIETNEPVSRQWETEYYDYYAWPFYWGGMGLTGGTGVPGAVMVAKENEAGMSPQAENERARGHESARDRGDPHLRSTKEVSGYKIAAQDGHIGHVEDFIVDDTVWKLRFLAVDTRDWWPGKKVLLPHDWIGLTIWVDHTVTVDITCDQVRNAPEWDSGKPISPQFEEELLAYYTRQRRAPSEMLSGRMTSAVEVETSSR</sequence>
<dbReference type="EMBL" id="AP025739">
    <property type="protein sequence ID" value="BDI34101.1"/>
    <property type="molecule type" value="Genomic_DNA"/>
</dbReference>
<dbReference type="InterPro" id="IPR027275">
    <property type="entry name" value="PRC-brl_dom"/>
</dbReference>
<proteinExistence type="predicted"/>
<dbReference type="PANTHER" id="PTHR36505">
    <property type="entry name" value="BLR1072 PROTEIN"/>
    <property type="match status" value="1"/>
</dbReference>
<reference evidence="2 3" key="1">
    <citation type="journal article" date="2019" name="Int. J. Syst. Evol. Microbiol.">
        <title>Capsulimonas corticalis gen. nov., sp. nov., an aerobic capsulated bacterium, of a novel bacterial order, Capsulimonadales ord. nov., of the class Armatimonadia of the phylum Armatimonadetes.</title>
        <authorList>
            <person name="Li J."/>
            <person name="Kudo C."/>
            <person name="Tonouchi A."/>
        </authorList>
    </citation>
    <scope>NUCLEOTIDE SEQUENCE [LARGE SCALE GENOMIC DNA]</scope>
    <source>
        <strain evidence="2 3">AX-7</strain>
    </source>
</reference>
<feature type="region of interest" description="Disordered" evidence="1">
    <location>
        <begin position="129"/>
        <end position="156"/>
    </location>
</feature>
<name>A0A402CWB9_9BACT</name>
<dbReference type="GO" id="GO:0019684">
    <property type="term" value="P:photosynthesis, light reaction"/>
    <property type="evidence" value="ECO:0007669"/>
    <property type="project" value="InterPro"/>
</dbReference>
<accession>A0A402CWB9</accession>
<protein>
    <submittedName>
        <fullName evidence="2">Uncharacterized protein</fullName>
    </submittedName>
</protein>
<dbReference type="Pfam" id="PF05239">
    <property type="entry name" value="PRC"/>
    <property type="match status" value="1"/>
</dbReference>
<dbReference type="OrthoDB" id="9793882at2"/>
<dbReference type="PANTHER" id="PTHR36505:SF1">
    <property type="entry name" value="BLR1072 PROTEIN"/>
    <property type="match status" value="1"/>
</dbReference>
<evidence type="ECO:0000313" key="2">
    <source>
        <dbReference type="EMBL" id="BDI34101.1"/>
    </source>
</evidence>
<gene>
    <name evidence="2" type="ORF">CCAX7_61520</name>
</gene>